<keyword evidence="3" id="KW-1185">Reference proteome</keyword>
<reference evidence="2" key="1">
    <citation type="submission" date="2022-11" db="EMBL/GenBank/DDBJ databases">
        <title>Centuries of genome instability and evolution in soft-shell clam transmissible cancer (bioRxiv).</title>
        <authorList>
            <person name="Hart S.F.M."/>
            <person name="Yonemitsu M.A."/>
            <person name="Giersch R.M."/>
            <person name="Beal B.F."/>
            <person name="Arriagada G."/>
            <person name="Davis B.W."/>
            <person name="Ostrander E.A."/>
            <person name="Goff S.P."/>
            <person name="Metzger M.J."/>
        </authorList>
    </citation>
    <scope>NUCLEOTIDE SEQUENCE</scope>
    <source>
        <strain evidence="2">MELC-2E11</strain>
        <tissue evidence="2">Siphon/mantle</tissue>
    </source>
</reference>
<evidence type="ECO:0000313" key="3">
    <source>
        <dbReference type="Proteomes" id="UP001164746"/>
    </source>
</evidence>
<dbReference type="InterPro" id="IPR008983">
    <property type="entry name" value="Tumour_necrosis_fac-like_dom"/>
</dbReference>
<dbReference type="InterPro" id="IPR001073">
    <property type="entry name" value="C1q_dom"/>
</dbReference>
<organism evidence="2 3">
    <name type="scientific">Mya arenaria</name>
    <name type="common">Soft-shell clam</name>
    <dbReference type="NCBI Taxonomy" id="6604"/>
    <lineage>
        <taxon>Eukaryota</taxon>
        <taxon>Metazoa</taxon>
        <taxon>Spiralia</taxon>
        <taxon>Lophotrochozoa</taxon>
        <taxon>Mollusca</taxon>
        <taxon>Bivalvia</taxon>
        <taxon>Autobranchia</taxon>
        <taxon>Heteroconchia</taxon>
        <taxon>Euheterodonta</taxon>
        <taxon>Imparidentia</taxon>
        <taxon>Neoheterodontei</taxon>
        <taxon>Myida</taxon>
        <taxon>Myoidea</taxon>
        <taxon>Myidae</taxon>
        <taxon>Mya</taxon>
    </lineage>
</organism>
<dbReference type="Pfam" id="PF00386">
    <property type="entry name" value="C1q"/>
    <property type="match status" value="1"/>
</dbReference>
<evidence type="ECO:0000259" key="1">
    <source>
        <dbReference type="PROSITE" id="PS50871"/>
    </source>
</evidence>
<accession>A0ABY7EMN1</accession>
<feature type="domain" description="C1q" evidence="1">
    <location>
        <begin position="1"/>
        <end position="127"/>
    </location>
</feature>
<dbReference type="PROSITE" id="PS50871">
    <property type="entry name" value="C1Q"/>
    <property type="match status" value="1"/>
</dbReference>
<proteinExistence type="predicted"/>
<dbReference type="SUPFAM" id="SSF49842">
    <property type="entry name" value="TNF-like"/>
    <property type="match status" value="1"/>
</dbReference>
<sequence length="127" mass="14215">MAKIAFYASIKVDIDGTTANKPFVFNNVITNVGDQTDGLFVFSLTVRQFSHSKYGYEGHFSIKRGNNVVMKVYPDMHSRESEFDTASGTTMLELSKEDTVYVVADEGGRYIEGDEDFSTYFSGYQIG</sequence>
<name>A0ABY7EMN1_MYAAR</name>
<gene>
    <name evidence="2" type="ORF">MAR_036314</name>
</gene>
<dbReference type="Gene3D" id="2.60.120.40">
    <property type="match status" value="1"/>
</dbReference>
<evidence type="ECO:0000313" key="2">
    <source>
        <dbReference type="EMBL" id="WAR11238.1"/>
    </source>
</evidence>
<protein>
    <recommendedName>
        <fullName evidence="1">C1q domain-containing protein</fullName>
    </recommendedName>
</protein>
<dbReference type="Proteomes" id="UP001164746">
    <property type="component" value="Chromosome 7"/>
</dbReference>
<dbReference type="EMBL" id="CP111018">
    <property type="protein sequence ID" value="WAR11238.1"/>
    <property type="molecule type" value="Genomic_DNA"/>
</dbReference>